<dbReference type="OrthoDB" id="264985at2"/>
<protein>
    <submittedName>
        <fullName evidence="3">FecR protein</fullName>
    </submittedName>
</protein>
<name>A0A518FI81_9PLAN</name>
<keyword evidence="1" id="KW-1133">Transmembrane helix</keyword>
<proteinExistence type="predicted"/>
<accession>A0A518FI81</accession>
<keyword evidence="1" id="KW-0472">Membrane</keyword>
<organism evidence="3 4">
    <name type="scientific">Gimesia panareensis</name>
    <dbReference type="NCBI Taxonomy" id="2527978"/>
    <lineage>
        <taxon>Bacteria</taxon>
        <taxon>Pseudomonadati</taxon>
        <taxon>Planctomycetota</taxon>
        <taxon>Planctomycetia</taxon>
        <taxon>Planctomycetales</taxon>
        <taxon>Planctomycetaceae</taxon>
        <taxon>Gimesia</taxon>
    </lineage>
</organism>
<dbReference type="PANTHER" id="PTHR30273">
    <property type="entry name" value="PERIPLASMIC SIGNAL SENSOR AND SIGMA FACTOR ACTIVATOR FECR-RELATED"/>
    <property type="match status" value="1"/>
</dbReference>
<sequence>MKALTQPEEWSILLNAMAEDTLSGEQERRLMELLKADAEFRTEYVRFCQLLTQLHWQYDVESEDFSASERKVSPVRAVRPLRRWWPISLALVMLLAVSIGWFTWKGPVEEAPGKLVRVSGRVEILRNKQAPLWISPDELIRQSQPLQPGDRLQTGRGSAATIQLLDQTRIQIRPESEAIVHPPSTGGIRVASGSISAKVAPQSPRNPLTFFLPHAEVQVLGTELELLALPGQSEVAVLEGKVQVTRNTDGSKKLVSTGQFLPVTESEPLSVVDWPRPADEWSVDFERGVPVGWRGRQLVHSLPNDSRGAIKSVAVHEDLQGVQKIQSPLDSSGLFFWHEDSLLHLRFKVQPPGWFHIYLRARTYEDPRPVLTYCYVDLNLWQTQPGEWRTVSIPLSEFRAQTNRQNKPTLGRIPLQIYFRGESENNDNGFMIDRIWVTRRDSPSPVPSQ</sequence>
<dbReference type="InterPro" id="IPR012373">
    <property type="entry name" value="Ferrdict_sens_TM"/>
</dbReference>
<dbReference type="AlphaFoldDB" id="A0A518FI81"/>
<evidence type="ECO:0000259" key="2">
    <source>
        <dbReference type="Pfam" id="PF04773"/>
    </source>
</evidence>
<dbReference type="Proteomes" id="UP000320839">
    <property type="component" value="Chromosome"/>
</dbReference>
<dbReference type="Pfam" id="PF04773">
    <property type="entry name" value="FecR"/>
    <property type="match status" value="1"/>
</dbReference>
<reference evidence="3 4" key="1">
    <citation type="submission" date="2019-02" db="EMBL/GenBank/DDBJ databases">
        <title>Deep-cultivation of Planctomycetes and their phenomic and genomic characterization uncovers novel biology.</title>
        <authorList>
            <person name="Wiegand S."/>
            <person name="Jogler M."/>
            <person name="Boedeker C."/>
            <person name="Pinto D."/>
            <person name="Vollmers J."/>
            <person name="Rivas-Marin E."/>
            <person name="Kohn T."/>
            <person name="Peeters S.H."/>
            <person name="Heuer A."/>
            <person name="Rast P."/>
            <person name="Oberbeckmann S."/>
            <person name="Bunk B."/>
            <person name="Jeske O."/>
            <person name="Meyerdierks A."/>
            <person name="Storesund J.E."/>
            <person name="Kallscheuer N."/>
            <person name="Luecker S."/>
            <person name="Lage O.M."/>
            <person name="Pohl T."/>
            <person name="Merkel B.J."/>
            <person name="Hornburger P."/>
            <person name="Mueller R.-W."/>
            <person name="Bruemmer F."/>
            <person name="Labrenz M."/>
            <person name="Spormann A.M."/>
            <person name="Op den Camp H."/>
            <person name="Overmann J."/>
            <person name="Amann R."/>
            <person name="Jetten M.S.M."/>
            <person name="Mascher T."/>
            <person name="Medema M.H."/>
            <person name="Devos D.P."/>
            <person name="Kaster A.-K."/>
            <person name="Ovreas L."/>
            <person name="Rohde M."/>
            <person name="Galperin M.Y."/>
            <person name="Jogler C."/>
        </authorList>
    </citation>
    <scope>NUCLEOTIDE SEQUENCE [LARGE SCALE GENOMIC DNA]</scope>
    <source>
        <strain evidence="3 4">Pan153</strain>
    </source>
</reference>
<gene>
    <name evidence="3" type="ORF">Pan153_06670</name>
</gene>
<dbReference type="PANTHER" id="PTHR30273:SF2">
    <property type="entry name" value="PROTEIN FECR"/>
    <property type="match status" value="1"/>
</dbReference>
<feature type="transmembrane region" description="Helical" evidence="1">
    <location>
        <begin position="84"/>
        <end position="104"/>
    </location>
</feature>
<keyword evidence="1" id="KW-0812">Transmembrane</keyword>
<dbReference type="GO" id="GO:0016989">
    <property type="term" value="F:sigma factor antagonist activity"/>
    <property type="evidence" value="ECO:0007669"/>
    <property type="project" value="TreeGrafter"/>
</dbReference>
<dbReference type="Gene3D" id="2.60.120.1440">
    <property type="match status" value="1"/>
</dbReference>
<evidence type="ECO:0000313" key="4">
    <source>
        <dbReference type="Proteomes" id="UP000320839"/>
    </source>
</evidence>
<dbReference type="RefSeq" id="WP_145454025.1">
    <property type="nucleotide sequence ID" value="NZ_CP036317.1"/>
</dbReference>
<evidence type="ECO:0000256" key="1">
    <source>
        <dbReference type="SAM" id="Phobius"/>
    </source>
</evidence>
<evidence type="ECO:0000313" key="3">
    <source>
        <dbReference type="EMBL" id="QDV16046.1"/>
    </source>
</evidence>
<feature type="domain" description="FecR protein" evidence="2">
    <location>
        <begin position="150"/>
        <end position="243"/>
    </location>
</feature>
<dbReference type="EMBL" id="CP036317">
    <property type="protein sequence ID" value="QDV16046.1"/>
    <property type="molecule type" value="Genomic_DNA"/>
</dbReference>
<dbReference type="InterPro" id="IPR006860">
    <property type="entry name" value="FecR"/>
</dbReference>